<dbReference type="Pfam" id="PF00512">
    <property type="entry name" value="HisKA"/>
    <property type="match status" value="1"/>
</dbReference>
<evidence type="ECO:0000256" key="4">
    <source>
        <dbReference type="ARBA" id="ARBA00022553"/>
    </source>
</evidence>
<dbReference type="SMART" id="SM00304">
    <property type="entry name" value="HAMP"/>
    <property type="match status" value="1"/>
</dbReference>
<keyword evidence="15" id="KW-1185">Reference proteome</keyword>
<dbReference type="Pfam" id="PF02518">
    <property type="entry name" value="HATPase_c"/>
    <property type="match status" value="1"/>
</dbReference>
<dbReference type="InterPro" id="IPR050428">
    <property type="entry name" value="TCS_sensor_his_kinase"/>
</dbReference>
<dbReference type="PROSITE" id="PS50885">
    <property type="entry name" value="HAMP"/>
    <property type="match status" value="1"/>
</dbReference>
<evidence type="ECO:0000256" key="5">
    <source>
        <dbReference type="ARBA" id="ARBA00022679"/>
    </source>
</evidence>
<evidence type="ECO:0000259" key="13">
    <source>
        <dbReference type="PROSITE" id="PS50885"/>
    </source>
</evidence>
<feature type="domain" description="Histidine kinase" evidence="12">
    <location>
        <begin position="241"/>
        <end position="458"/>
    </location>
</feature>
<comment type="catalytic activity">
    <reaction evidence="1">
        <text>ATP + protein L-histidine = ADP + protein N-phospho-L-histidine.</text>
        <dbReference type="EC" id="2.7.13.3"/>
    </reaction>
</comment>
<dbReference type="InterPro" id="IPR036097">
    <property type="entry name" value="HisK_dim/P_sf"/>
</dbReference>
<dbReference type="CDD" id="cd00075">
    <property type="entry name" value="HATPase"/>
    <property type="match status" value="1"/>
</dbReference>
<dbReference type="GO" id="GO:0005886">
    <property type="term" value="C:plasma membrane"/>
    <property type="evidence" value="ECO:0007669"/>
    <property type="project" value="TreeGrafter"/>
</dbReference>
<keyword evidence="4" id="KW-0597">Phosphoprotein</keyword>
<evidence type="ECO:0000256" key="6">
    <source>
        <dbReference type="ARBA" id="ARBA00022692"/>
    </source>
</evidence>
<dbReference type="InterPro" id="IPR003594">
    <property type="entry name" value="HATPase_dom"/>
</dbReference>
<evidence type="ECO:0000256" key="2">
    <source>
        <dbReference type="ARBA" id="ARBA00004370"/>
    </source>
</evidence>
<evidence type="ECO:0000256" key="8">
    <source>
        <dbReference type="ARBA" id="ARBA00022989"/>
    </source>
</evidence>
<evidence type="ECO:0000256" key="1">
    <source>
        <dbReference type="ARBA" id="ARBA00000085"/>
    </source>
</evidence>
<evidence type="ECO:0000313" key="15">
    <source>
        <dbReference type="Proteomes" id="UP000192276"/>
    </source>
</evidence>
<comment type="subcellular location">
    <subcellularLocation>
        <location evidence="2">Membrane</location>
    </subcellularLocation>
</comment>
<dbReference type="Gene3D" id="1.10.287.130">
    <property type="match status" value="1"/>
</dbReference>
<dbReference type="Gene3D" id="6.10.340.10">
    <property type="match status" value="1"/>
</dbReference>
<dbReference type="EC" id="2.7.13.3" evidence="3"/>
<keyword evidence="5" id="KW-0808">Transferase</keyword>
<dbReference type="GO" id="GO:0000155">
    <property type="term" value="F:phosphorelay sensor kinase activity"/>
    <property type="evidence" value="ECO:0007669"/>
    <property type="project" value="InterPro"/>
</dbReference>
<dbReference type="CDD" id="cd00082">
    <property type="entry name" value="HisKA"/>
    <property type="match status" value="1"/>
</dbReference>
<dbReference type="STRING" id="550983.A4R26_06500"/>
<dbReference type="PROSITE" id="PS50109">
    <property type="entry name" value="HIS_KIN"/>
    <property type="match status" value="1"/>
</dbReference>
<dbReference type="InterPro" id="IPR004358">
    <property type="entry name" value="Sig_transdc_His_kin-like_C"/>
</dbReference>
<dbReference type="EMBL" id="LWBP01000210">
    <property type="protein sequence ID" value="OQP53616.1"/>
    <property type="molecule type" value="Genomic_DNA"/>
</dbReference>
<feature type="transmembrane region" description="Helical" evidence="11">
    <location>
        <begin position="159"/>
        <end position="178"/>
    </location>
</feature>
<organism evidence="14 15">
    <name type="scientific">Niastella populi</name>
    <dbReference type="NCBI Taxonomy" id="550983"/>
    <lineage>
        <taxon>Bacteria</taxon>
        <taxon>Pseudomonadati</taxon>
        <taxon>Bacteroidota</taxon>
        <taxon>Chitinophagia</taxon>
        <taxon>Chitinophagales</taxon>
        <taxon>Chitinophagaceae</taxon>
        <taxon>Niastella</taxon>
    </lineage>
</organism>
<dbReference type="PANTHER" id="PTHR45436:SF5">
    <property type="entry name" value="SENSOR HISTIDINE KINASE TRCS"/>
    <property type="match status" value="1"/>
</dbReference>
<dbReference type="InterPro" id="IPR036890">
    <property type="entry name" value="HATPase_C_sf"/>
</dbReference>
<feature type="domain" description="HAMP" evidence="13">
    <location>
        <begin position="180"/>
        <end position="233"/>
    </location>
</feature>
<dbReference type="PANTHER" id="PTHR45436">
    <property type="entry name" value="SENSOR HISTIDINE KINASE YKOH"/>
    <property type="match status" value="1"/>
</dbReference>
<dbReference type="InterPro" id="IPR005467">
    <property type="entry name" value="His_kinase_dom"/>
</dbReference>
<dbReference type="SMART" id="SM00388">
    <property type="entry name" value="HisKA"/>
    <property type="match status" value="1"/>
</dbReference>
<dbReference type="InterPro" id="IPR003660">
    <property type="entry name" value="HAMP_dom"/>
</dbReference>
<evidence type="ECO:0000256" key="11">
    <source>
        <dbReference type="SAM" id="Phobius"/>
    </source>
</evidence>
<dbReference type="RefSeq" id="WP_081169499.1">
    <property type="nucleotide sequence ID" value="NZ_LWBP01000210.1"/>
</dbReference>
<dbReference type="SUPFAM" id="SSF47384">
    <property type="entry name" value="Homodimeric domain of signal transducing histidine kinase"/>
    <property type="match status" value="1"/>
</dbReference>
<evidence type="ECO:0000256" key="3">
    <source>
        <dbReference type="ARBA" id="ARBA00012438"/>
    </source>
</evidence>
<evidence type="ECO:0000256" key="9">
    <source>
        <dbReference type="ARBA" id="ARBA00023012"/>
    </source>
</evidence>
<keyword evidence="7 14" id="KW-0418">Kinase</keyword>
<dbReference type="Proteomes" id="UP000192276">
    <property type="component" value="Unassembled WGS sequence"/>
</dbReference>
<sequence>MPVKLRITLLFCLIVFFILAMVCATVWYFSYSQRQQNIRTRLQNRAITLARLLGQSQVFDQDLIRKIDSSTMLAMKDKTFQAYDYLNKKIYSYSDAPVDTVRIDTPILDDARVKGAIFFNIGRKEAVAYHYVTPQSRIVAITAAYDEDGKTKIRQLRNILWFSFLSGIIITFLGGYFFSDRLMRPVRKIADDINDISAHNLSGRISTGDVKDEWHYLSETLNRLLGRLQDSFETQRRFVSNASHELSTPLTAISSQLEVSLQKNREAGQYRVVMESVYQDVRHLSKLTQTLLEFAQASGDPGGLNILPVRMDEILMSLPAEIKKSNPDYLVVLSFDDMPAEEQKLIVFGNAELLFTAIKNIVSNACKYSNDHKAVIKLKAASDTISITISDQGMGIPEEELKYIFQPFYRVNNTSQQSGFGLGLSLANRIVKLHKGSISVSSTPGQGTEFVIIVPTAKF</sequence>
<keyword evidence="10 11" id="KW-0472">Membrane</keyword>
<dbReference type="OrthoDB" id="594725at2"/>
<dbReference type="PRINTS" id="PR00344">
    <property type="entry name" value="BCTRLSENSOR"/>
</dbReference>
<name>A0A1V9F5Y7_9BACT</name>
<dbReference type="AlphaFoldDB" id="A0A1V9F5Y7"/>
<dbReference type="FunFam" id="3.30.565.10:FF:000006">
    <property type="entry name" value="Sensor histidine kinase WalK"/>
    <property type="match status" value="1"/>
</dbReference>
<comment type="caution">
    <text evidence="14">The sequence shown here is derived from an EMBL/GenBank/DDBJ whole genome shotgun (WGS) entry which is preliminary data.</text>
</comment>
<dbReference type="InterPro" id="IPR003661">
    <property type="entry name" value="HisK_dim/P_dom"/>
</dbReference>
<dbReference type="SUPFAM" id="SSF158472">
    <property type="entry name" value="HAMP domain-like"/>
    <property type="match status" value="1"/>
</dbReference>
<protein>
    <recommendedName>
        <fullName evidence="3">histidine kinase</fullName>
        <ecNumber evidence="3">2.7.13.3</ecNumber>
    </recommendedName>
</protein>
<keyword evidence="8 11" id="KW-1133">Transmembrane helix</keyword>
<feature type="transmembrane region" description="Helical" evidence="11">
    <location>
        <begin position="6"/>
        <end position="29"/>
    </location>
</feature>
<dbReference type="SMART" id="SM00387">
    <property type="entry name" value="HATPase_c"/>
    <property type="match status" value="1"/>
</dbReference>
<evidence type="ECO:0000313" key="14">
    <source>
        <dbReference type="EMBL" id="OQP53616.1"/>
    </source>
</evidence>
<keyword evidence="6 11" id="KW-0812">Transmembrane</keyword>
<keyword evidence="9" id="KW-0902">Two-component regulatory system</keyword>
<proteinExistence type="predicted"/>
<evidence type="ECO:0000256" key="10">
    <source>
        <dbReference type="ARBA" id="ARBA00023136"/>
    </source>
</evidence>
<evidence type="ECO:0000259" key="12">
    <source>
        <dbReference type="PROSITE" id="PS50109"/>
    </source>
</evidence>
<evidence type="ECO:0000256" key="7">
    <source>
        <dbReference type="ARBA" id="ARBA00022777"/>
    </source>
</evidence>
<gene>
    <name evidence="14" type="ORF">A4R26_06500</name>
</gene>
<dbReference type="SUPFAM" id="SSF55874">
    <property type="entry name" value="ATPase domain of HSP90 chaperone/DNA topoisomerase II/histidine kinase"/>
    <property type="match status" value="1"/>
</dbReference>
<dbReference type="Gene3D" id="3.30.565.10">
    <property type="entry name" value="Histidine kinase-like ATPase, C-terminal domain"/>
    <property type="match status" value="1"/>
</dbReference>
<reference evidence="15" key="1">
    <citation type="submission" date="2016-04" db="EMBL/GenBank/DDBJ databases">
        <authorList>
            <person name="Chen L."/>
            <person name="Zhuang W."/>
            <person name="Wang G."/>
        </authorList>
    </citation>
    <scope>NUCLEOTIDE SEQUENCE [LARGE SCALE GENOMIC DNA]</scope>
    <source>
        <strain evidence="15">208</strain>
    </source>
</reference>
<accession>A0A1V9F5Y7</accession>